<name>A0A841PFH3_9HYPH</name>
<comment type="caution">
    <text evidence="3">The sequence shown here is derived from an EMBL/GenBank/DDBJ whole genome shotgun (WGS) entry which is preliminary data.</text>
</comment>
<evidence type="ECO:0000256" key="2">
    <source>
        <dbReference type="SAM" id="SignalP"/>
    </source>
</evidence>
<feature type="region of interest" description="Disordered" evidence="1">
    <location>
        <begin position="47"/>
        <end position="67"/>
    </location>
</feature>
<dbReference type="AlphaFoldDB" id="A0A841PFH3"/>
<accession>A0A841PFH3</accession>
<proteinExistence type="predicted"/>
<dbReference type="Proteomes" id="UP000556329">
    <property type="component" value="Unassembled WGS sequence"/>
</dbReference>
<evidence type="ECO:0000313" key="3">
    <source>
        <dbReference type="EMBL" id="MBB6408699.1"/>
    </source>
</evidence>
<evidence type="ECO:0000313" key="4">
    <source>
        <dbReference type="Proteomes" id="UP000556329"/>
    </source>
</evidence>
<feature type="chain" id="PRO_5032336841" description="Lipoprotein" evidence="2">
    <location>
        <begin position="22"/>
        <end position="169"/>
    </location>
</feature>
<dbReference type="RefSeq" id="WP_246461225.1">
    <property type="nucleotide sequence ID" value="NZ_JACHEF010000001.1"/>
</dbReference>
<protein>
    <recommendedName>
        <fullName evidence="5">Lipoprotein</fullName>
    </recommendedName>
</protein>
<dbReference type="PROSITE" id="PS51257">
    <property type="entry name" value="PROKAR_LIPOPROTEIN"/>
    <property type="match status" value="1"/>
</dbReference>
<dbReference type="EMBL" id="JACHEF010000001">
    <property type="protein sequence ID" value="MBB6408699.1"/>
    <property type="molecule type" value="Genomic_DNA"/>
</dbReference>
<organism evidence="3 4">
    <name type="scientific">Mesorhizobium sangaii</name>
    <dbReference type="NCBI Taxonomy" id="505389"/>
    <lineage>
        <taxon>Bacteria</taxon>
        <taxon>Pseudomonadati</taxon>
        <taxon>Pseudomonadota</taxon>
        <taxon>Alphaproteobacteria</taxon>
        <taxon>Hyphomicrobiales</taxon>
        <taxon>Phyllobacteriaceae</taxon>
        <taxon>Mesorhizobium</taxon>
    </lineage>
</organism>
<feature type="signal peptide" evidence="2">
    <location>
        <begin position="1"/>
        <end position="21"/>
    </location>
</feature>
<reference evidence="3 4" key="1">
    <citation type="submission" date="2020-08" db="EMBL/GenBank/DDBJ databases">
        <title>Genomic Encyclopedia of Type Strains, Phase IV (KMG-IV): sequencing the most valuable type-strain genomes for metagenomic binning, comparative biology and taxonomic classification.</title>
        <authorList>
            <person name="Goeker M."/>
        </authorList>
    </citation>
    <scope>NUCLEOTIDE SEQUENCE [LARGE SCALE GENOMIC DNA]</scope>
    <source>
        <strain evidence="3 4">DSM 100039</strain>
    </source>
</reference>
<sequence>MRNTILGFAALALAACQSAPEASQSAAPDPASNPAAIAPLSTLDPAAAAPGSATMDQSTTITPPAKGVPAKYAAFSGMWAGRLEGTSEAKVAVQTISPRGDVTATVAWGNLGDNSPGEAAGAGRIAGNTLKLKRLPNGADVSLVMLPEGTLAGTVALAGQTYTGPFIKQ</sequence>
<evidence type="ECO:0000256" key="1">
    <source>
        <dbReference type="SAM" id="MobiDB-lite"/>
    </source>
</evidence>
<gene>
    <name evidence="3" type="ORF">HNQ71_001343</name>
</gene>
<keyword evidence="4" id="KW-1185">Reference proteome</keyword>
<keyword evidence="2" id="KW-0732">Signal</keyword>
<evidence type="ECO:0008006" key="5">
    <source>
        <dbReference type="Google" id="ProtNLM"/>
    </source>
</evidence>